<gene>
    <name evidence="2" type="ORF">OHU17_37245</name>
</gene>
<protein>
    <submittedName>
        <fullName evidence="2">Cold shock domain-containing protein</fullName>
    </submittedName>
</protein>
<dbReference type="InterPro" id="IPR012340">
    <property type="entry name" value="NA-bd_OB-fold"/>
</dbReference>
<dbReference type="SUPFAM" id="SSF50249">
    <property type="entry name" value="Nucleic acid-binding proteins"/>
    <property type="match status" value="1"/>
</dbReference>
<keyword evidence="2" id="KW-0614">Plasmid</keyword>
<keyword evidence="3" id="KW-1185">Reference proteome</keyword>
<accession>A0ABZ1RXZ1</accession>
<evidence type="ECO:0000313" key="3">
    <source>
        <dbReference type="Proteomes" id="UP001432075"/>
    </source>
</evidence>
<feature type="domain" description="CSD" evidence="1">
    <location>
        <begin position="2"/>
        <end position="66"/>
    </location>
</feature>
<dbReference type="RefSeq" id="WP_328777769.1">
    <property type="nucleotide sequence ID" value="NZ_CP108058.1"/>
</dbReference>
<evidence type="ECO:0000259" key="1">
    <source>
        <dbReference type="PROSITE" id="PS51857"/>
    </source>
</evidence>
<dbReference type="Pfam" id="PF00313">
    <property type="entry name" value="CSD"/>
    <property type="match status" value="1"/>
</dbReference>
<dbReference type="Proteomes" id="UP001432075">
    <property type="component" value="Plasmid unnamed1"/>
</dbReference>
<reference evidence="2" key="1">
    <citation type="submission" date="2022-10" db="EMBL/GenBank/DDBJ databases">
        <title>The complete genomes of actinobacterial strains from the NBC collection.</title>
        <authorList>
            <person name="Joergensen T.S."/>
            <person name="Alvarez Arevalo M."/>
            <person name="Sterndorff E.B."/>
            <person name="Faurdal D."/>
            <person name="Vuksanovic O."/>
            <person name="Mourched A.-S."/>
            <person name="Charusanti P."/>
            <person name="Shaw S."/>
            <person name="Blin K."/>
            <person name="Weber T."/>
        </authorList>
    </citation>
    <scope>NUCLEOTIDE SEQUENCE</scope>
    <source>
        <strain evidence="2">NBC_00283</strain>
        <plasmid evidence="2">unnamed1</plasmid>
    </source>
</reference>
<dbReference type="PROSITE" id="PS51857">
    <property type="entry name" value="CSD_2"/>
    <property type="match status" value="1"/>
</dbReference>
<dbReference type="EMBL" id="CP108058">
    <property type="protein sequence ID" value="WUO51498.1"/>
    <property type="molecule type" value="Genomic_DNA"/>
</dbReference>
<evidence type="ECO:0000313" key="2">
    <source>
        <dbReference type="EMBL" id="WUO51498.1"/>
    </source>
</evidence>
<sequence>MSPCGVVKWFDLGRGIGLISQEGAGPDLRAEASAIHGRDGRLRQGEEVLFDVTLDSAGLRADNIRRAQGGLRTQVSGLPYGGGGAVEADPWEWTR</sequence>
<proteinExistence type="predicted"/>
<dbReference type="Gene3D" id="2.40.50.140">
    <property type="entry name" value="Nucleic acid-binding proteins"/>
    <property type="match status" value="1"/>
</dbReference>
<dbReference type="InterPro" id="IPR002059">
    <property type="entry name" value="CSP_DNA-bd"/>
</dbReference>
<geneLocation type="plasmid" evidence="2 3">
    <name>unnamed1</name>
</geneLocation>
<organism evidence="2 3">
    <name type="scientific">Streptomyces goshikiensis</name>
    <dbReference type="NCBI Taxonomy" id="1942"/>
    <lineage>
        <taxon>Bacteria</taxon>
        <taxon>Bacillati</taxon>
        <taxon>Actinomycetota</taxon>
        <taxon>Actinomycetes</taxon>
        <taxon>Kitasatosporales</taxon>
        <taxon>Streptomycetaceae</taxon>
        <taxon>Streptomyces</taxon>
    </lineage>
</organism>
<name>A0ABZ1RXZ1_9ACTN</name>